<accession>A0A9Q0UV75</accession>
<comment type="caution">
    <text evidence="1">The sequence shown here is derived from an EMBL/GenBank/DDBJ whole genome shotgun (WGS) entry which is preliminary data.</text>
</comment>
<keyword evidence="2" id="KW-1185">Reference proteome</keyword>
<proteinExistence type="predicted"/>
<name>A0A9Q0UV75_SALVM</name>
<dbReference type="AlphaFoldDB" id="A0A9Q0UV75"/>
<protein>
    <submittedName>
        <fullName evidence="1">Uncharacterized protein</fullName>
    </submittedName>
</protein>
<reference evidence="1" key="2">
    <citation type="journal article" date="2023" name="Int. J. Mol. Sci.">
        <title>De Novo Assembly and Annotation of 11 Diverse Shrub Willow (Salix) Genomes Reveals Novel Gene Organization in Sex-Linked Regions.</title>
        <authorList>
            <person name="Hyden B."/>
            <person name="Feng K."/>
            <person name="Yates T.B."/>
            <person name="Jawdy S."/>
            <person name="Cereghino C."/>
            <person name="Smart L.B."/>
            <person name="Muchero W."/>
        </authorList>
    </citation>
    <scope>NUCLEOTIDE SEQUENCE [LARGE SCALE GENOMIC DNA]</scope>
    <source>
        <tissue evidence="1">Shoot tip</tissue>
    </source>
</reference>
<dbReference type="Proteomes" id="UP001151529">
    <property type="component" value="Chromosome 5"/>
</dbReference>
<gene>
    <name evidence="1" type="ORF">OIU85_018562</name>
</gene>
<evidence type="ECO:0000313" key="1">
    <source>
        <dbReference type="EMBL" id="KAJ6736375.1"/>
    </source>
</evidence>
<reference evidence="1" key="1">
    <citation type="submission" date="2022-11" db="EMBL/GenBank/DDBJ databases">
        <authorList>
            <person name="Hyden B.L."/>
            <person name="Feng K."/>
            <person name="Yates T."/>
            <person name="Jawdy S."/>
            <person name="Smart L.B."/>
            <person name="Muchero W."/>
        </authorList>
    </citation>
    <scope>NUCLEOTIDE SEQUENCE</scope>
    <source>
        <tissue evidence="1">Shoot tip</tissue>
    </source>
</reference>
<evidence type="ECO:0000313" key="2">
    <source>
        <dbReference type="Proteomes" id="UP001151529"/>
    </source>
</evidence>
<dbReference type="EMBL" id="JAPFFL010000003">
    <property type="protein sequence ID" value="KAJ6736375.1"/>
    <property type="molecule type" value="Genomic_DNA"/>
</dbReference>
<organism evidence="1 2">
    <name type="scientific">Salix viminalis</name>
    <name type="common">Common osier</name>
    <name type="synonym">Basket willow</name>
    <dbReference type="NCBI Taxonomy" id="40686"/>
    <lineage>
        <taxon>Eukaryota</taxon>
        <taxon>Viridiplantae</taxon>
        <taxon>Streptophyta</taxon>
        <taxon>Embryophyta</taxon>
        <taxon>Tracheophyta</taxon>
        <taxon>Spermatophyta</taxon>
        <taxon>Magnoliopsida</taxon>
        <taxon>eudicotyledons</taxon>
        <taxon>Gunneridae</taxon>
        <taxon>Pentapetalae</taxon>
        <taxon>rosids</taxon>
        <taxon>fabids</taxon>
        <taxon>Malpighiales</taxon>
        <taxon>Salicaceae</taxon>
        <taxon>Saliceae</taxon>
        <taxon>Salix</taxon>
    </lineage>
</organism>
<sequence>MLSPNKRKDTDQSNQIWFIEKIFLSSRWRLHTGIEPGGVLKASKDSEEQVGLIEGTRTGVLDRTKKGHRKLQERKRGKEMVESTVSLTFKLGDGSVCAVDNKA</sequence>